<evidence type="ECO:0000259" key="2">
    <source>
        <dbReference type="Pfam" id="PF05292"/>
    </source>
</evidence>
<dbReference type="FunFam" id="3.40.630.150:FF:000002">
    <property type="entry name" value="malonyl-CoA decarboxylase, mitochondrial"/>
    <property type="match status" value="1"/>
</dbReference>
<dbReference type="PANTHER" id="PTHR28641:SF1">
    <property type="entry name" value="MALONYL-COA DECARBOXYLASE, MITOCHONDRIAL"/>
    <property type="match status" value="1"/>
</dbReference>
<dbReference type="GO" id="GO:0006085">
    <property type="term" value="P:acetyl-CoA biosynthetic process"/>
    <property type="evidence" value="ECO:0007669"/>
    <property type="project" value="TreeGrafter"/>
</dbReference>
<feature type="compositionally biased region" description="Low complexity" evidence="1">
    <location>
        <begin position="34"/>
        <end position="44"/>
    </location>
</feature>
<dbReference type="InterPro" id="IPR007956">
    <property type="entry name" value="Malonyl_CoA_deC_C"/>
</dbReference>
<evidence type="ECO:0000259" key="3">
    <source>
        <dbReference type="Pfam" id="PF17408"/>
    </source>
</evidence>
<dbReference type="PANTHER" id="PTHR28641">
    <property type="match status" value="1"/>
</dbReference>
<dbReference type="Gene3D" id="1.20.140.90">
    <property type="entry name" value="Malonyl-CoA decarboxylase, oligemerization domain"/>
    <property type="match status" value="1"/>
</dbReference>
<evidence type="ECO:0000256" key="1">
    <source>
        <dbReference type="SAM" id="MobiDB-lite"/>
    </source>
</evidence>
<sequence length="539" mass="60545">MSKKALSILMRARMKPNDRTNISLSPIPLANATSQMQQQQSSRQNESPGEGNAVPNDSGNSEREFKRVRASMHSAISMNKTEVLDDVLNNFSEGYFSLSHENRRKLLLVLAREYDLNRSQVRDLIKQYLGLEPPVDKTQVSGSEDEGLFSPFYRIERNLRHALQPVYEVLFERLNTHPGGLRILSILREDVLTILAEENIASLRALDSYLKEKFVTWLSPAALELHQITWDDPASLLEKIVAYEAVHPISNLLDLKRRLGIGRRCFGYLHPAIPGEPLIFIEVALLKDVAQTIQEVLWDSPPIPENEATCALFYSISSTQPGLAGINLGKFLIKRVVTQVKREMPHISTFATLSPIPGFMSWLLSKLAASQTPLVEGDNLSLSQAEGSSSTFYENILKPEEEEALMSLSKDIATGKNGMDLMFNLLTSTSSKWIHSPELRSALKAPLMRLCARYLLQEKKRGKALDSVANFHLQNGAMVERINWMADRSEKGLSQSGGVMVNYVYRLDHIEEYAHSYFSNGEIQASSDLHRFVDVTDTA</sequence>
<dbReference type="GO" id="GO:0006633">
    <property type="term" value="P:fatty acid biosynthetic process"/>
    <property type="evidence" value="ECO:0007669"/>
    <property type="project" value="InterPro"/>
</dbReference>
<protein>
    <recommendedName>
        <fullName evidence="6">Malonyl-CoA decarboxylase</fullName>
    </recommendedName>
</protein>
<name>A0AAN9LFC7_PHACN</name>
<dbReference type="InterPro" id="IPR042303">
    <property type="entry name" value="Malonyl_CoA_deC_C_sf"/>
</dbReference>
<evidence type="ECO:0008006" key="6">
    <source>
        <dbReference type="Google" id="ProtNLM"/>
    </source>
</evidence>
<dbReference type="GO" id="GO:0005782">
    <property type="term" value="C:peroxisomal matrix"/>
    <property type="evidence" value="ECO:0007669"/>
    <property type="project" value="TreeGrafter"/>
</dbReference>
<feature type="region of interest" description="Disordered" evidence="1">
    <location>
        <begin position="32"/>
        <end position="64"/>
    </location>
</feature>
<proteinExistence type="predicted"/>
<comment type="caution">
    <text evidence="4">The sequence shown here is derived from an EMBL/GenBank/DDBJ whole genome shotgun (WGS) entry which is preliminary data.</text>
</comment>
<organism evidence="4 5">
    <name type="scientific">Phaseolus coccineus</name>
    <name type="common">Scarlet runner bean</name>
    <name type="synonym">Phaseolus multiflorus</name>
    <dbReference type="NCBI Taxonomy" id="3886"/>
    <lineage>
        <taxon>Eukaryota</taxon>
        <taxon>Viridiplantae</taxon>
        <taxon>Streptophyta</taxon>
        <taxon>Embryophyta</taxon>
        <taxon>Tracheophyta</taxon>
        <taxon>Spermatophyta</taxon>
        <taxon>Magnoliopsida</taxon>
        <taxon>eudicotyledons</taxon>
        <taxon>Gunneridae</taxon>
        <taxon>Pentapetalae</taxon>
        <taxon>rosids</taxon>
        <taxon>fabids</taxon>
        <taxon>Fabales</taxon>
        <taxon>Fabaceae</taxon>
        <taxon>Papilionoideae</taxon>
        <taxon>50 kb inversion clade</taxon>
        <taxon>NPAAA clade</taxon>
        <taxon>indigoferoid/millettioid clade</taxon>
        <taxon>Phaseoleae</taxon>
        <taxon>Phaseolus</taxon>
    </lineage>
</organism>
<dbReference type="Gene3D" id="3.40.630.150">
    <property type="entry name" value="Malonyl-CoA decarboxylase, catalytic domain"/>
    <property type="match status" value="1"/>
</dbReference>
<dbReference type="GO" id="GO:2001294">
    <property type="term" value="P:malonyl-CoA catabolic process"/>
    <property type="evidence" value="ECO:0007669"/>
    <property type="project" value="TreeGrafter"/>
</dbReference>
<dbReference type="InterPro" id="IPR038351">
    <property type="entry name" value="MCD_N_sf"/>
</dbReference>
<dbReference type="EMBL" id="JAYMYR010000011">
    <property type="protein sequence ID" value="KAK7332363.1"/>
    <property type="molecule type" value="Genomic_DNA"/>
</dbReference>
<accession>A0AAN9LFC7</accession>
<dbReference type="AlphaFoldDB" id="A0AAN9LFC7"/>
<dbReference type="FunFam" id="1.20.140.90:FF:000002">
    <property type="entry name" value="Malonyl-CoA decarboxylase family protein"/>
    <property type="match status" value="1"/>
</dbReference>
<evidence type="ECO:0000313" key="5">
    <source>
        <dbReference type="Proteomes" id="UP001374584"/>
    </source>
</evidence>
<gene>
    <name evidence="4" type="ORF">VNO80_29114</name>
</gene>
<dbReference type="Pfam" id="PF05292">
    <property type="entry name" value="MCD"/>
    <property type="match status" value="1"/>
</dbReference>
<reference evidence="4 5" key="1">
    <citation type="submission" date="2024-01" db="EMBL/GenBank/DDBJ databases">
        <title>The genomes of 5 underutilized Papilionoideae crops provide insights into root nodulation and disease resistanc.</title>
        <authorList>
            <person name="Jiang F."/>
        </authorList>
    </citation>
    <scope>NUCLEOTIDE SEQUENCE [LARGE SCALE GENOMIC DNA]</scope>
    <source>
        <strain evidence="4">JINMINGXINNONG_FW02</strain>
        <tissue evidence="4">Leaves</tissue>
    </source>
</reference>
<dbReference type="InterPro" id="IPR035372">
    <property type="entry name" value="MCD_N"/>
</dbReference>
<dbReference type="Proteomes" id="UP001374584">
    <property type="component" value="Unassembled WGS sequence"/>
</dbReference>
<keyword evidence="5" id="KW-1185">Reference proteome</keyword>
<dbReference type="GO" id="GO:0050080">
    <property type="term" value="F:malonyl-CoA decarboxylase activity"/>
    <property type="evidence" value="ECO:0007669"/>
    <property type="project" value="InterPro"/>
</dbReference>
<dbReference type="InterPro" id="IPR038917">
    <property type="entry name" value="Malonyl_CoA_deC"/>
</dbReference>
<feature type="domain" description="Malonyl-CoA decarboxylase C-terminal" evidence="2">
    <location>
        <begin position="222"/>
        <end position="505"/>
    </location>
</feature>
<dbReference type="Pfam" id="PF17408">
    <property type="entry name" value="MCD_N"/>
    <property type="match status" value="1"/>
</dbReference>
<dbReference type="GO" id="GO:0005759">
    <property type="term" value="C:mitochondrial matrix"/>
    <property type="evidence" value="ECO:0007669"/>
    <property type="project" value="TreeGrafter"/>
</dbReference>
<evidence type="ECO:0000313" key="4">
    <source>
        <dbReference type="EMBL" id="KAK7332363.1"/>
    </source>
</evidence>
<feature type="domain" description="Malonyl-CoA decarboxylase N-terminal" evidence="3">
    <location>
        <begin position="155"/>
        <end position="217"/>
    </location>
</feature>